<evidence type="ECO:0000313" key="2">
    <source>
        <dbReference type="Proteomes" id="UP001203880"/>
    </source>
</evidence>
<accession>A0ABT0Q152</accession>
<proteinExistence type="predicted"/>
<organism evidence="1 2">
    <name type="scientific">Ruegeria spongiae</name>
    <dbReference type="NCBI Taxonomy" id="2942209"/>
    <lineage>
        <taxon>Bacteria</taxon>
        <taxon>Pseudomonadati</taxon>
        <taxon>Pseudomonadota</taxon>
        <taxon>Alphaproteobacteria</taxon>
        <taxon>Rhodobacterales</taxon>
        <taxon>Roseobacteraceae</taxon>
        <taxon>Ruegeria</taxon>
    </lineage>
</organism>
<keyword evidence="2" id="KW-1185">Reference proteome</keyword>
<protein>
    <recommendedName>
        <fullName evidence="3">Sulfotransferase family protein</fullName>
    </recommendedName>
</protein>
<reference evidence="1" key="1">
    <citation type="submission" date="2022-05" db="EMBL/GenBank/DDBJ databases">
        <authorList>
            <person name="Park J.-S."/>
        </authorList>
    </citation>
    <scope>NUCLEOTIDE SEQUENCE</scope>
    <source>
        <strain evidence="1">2012CJ41-6</strain>
    </source>
</reference>
<name>A0ABT0Q152_9RHOB</name>
<evidence type="ECO:0008006" key="3">
    <source>
        <dbReference type="Google" id="ProtNLM"/>
    </source>
</evidence>
<comment type="caution">
    <text evidence="1">The sequence shown here is derived from an EMBL/GenBank/DDBJ whole genome shotgun (WGS) entry which is preliminary data.</text>
</comment>
<sequence>MPNIAFHLGAHRTGTSSLQSFLKHSKDTLHHANIELFTLPDTRSLDTAQFTPDAPRLILSEENLIGTMEENILLGSLYPRIASNLKKRAPSNLQPDVVALSIREYSEWWASSLLYLLFRQKKDYLKELGNIKFFERTWVDVIDSIRATYPGAMIVVREFRWKPDNPKRFVLEFTKWTEVKSLKSFRKRRNAIPSQLGVASSLMELGYTDLGNSVASCGKYSLLPKKIIDELKEQYEADLRHIKRLKNTKLLLGQQE</sequence>
<dbReference type="Proteomes" id="UP001203880">
    <property type="component" value="Unassembled WGS sequence"/>
</dbReference>
<evidence type="ECO:0000313" key="1">
    <source>
        <dbReference type="EMBL" id="MCL6283616.1"/>
    </source>
</evidence>
<dbReference type="RefSeq" id="WP_249708996.1">
    <property type="nucleotide sequence ID" value="NZ_JAMFMB010000009.1"/>
</dbReference>
<gene>
    <name evidence="1" type="ORF">M3P21_08710</name>
</gene>
<dbReference type="EMBL" id="JAMFMB010000009">
    <property type="protein sequence ID" value="MCL6283616.1"/>
    <property type="molecule type" value="Genomic_DNA"/>
</dbReference>